<keyword evidence="2" id="KW-0812">Transmembrane</keyword>
<feature type="region of interest" description="Disordered" evidence="1">
    <location>
        <begin position="140"/>
        <end position="165"/>
    </location>
</feature>
<dbReference type="AlphaFoldDB" id="A0A1R2B2Q3"/>
<gene>
    <name evidence="3" type="ORF">SteCoe_30800</name>
</gene>
<sequence>MFQVCNIGTFVIGAGTMSAGIYISVEEKEIDWYNISFICLGFITFLLGLLGCKSRSSTIGLSAYIIGILLCTIAQTGFTIGIIFYSDFSNTIGSVSAIILRSTLGGACGLLLICFLLSWRYRNSLKIASVYHEGYEELRKPPTRTETGTERKSKYEEIRARRNNN</sequence>
<name>A0A1R2B2Q3_9CILI</name>
<keyword evidence="2" id="KW-1133">Transmembrane helix</keyword>
<feature type="transmembrane region" description="Helical" evidence="2">
    <location>
        <begin position="31"/>
        <end position="52"/>
    </location>
</feature>
<dbReference type="Proteomes" id="UP000187209">
    <property type="component" value="Unassembled WGS sequence"/>
</dbReference>
<evidence type="ECO:0000313" key="3">
    <source>
        <dbReference type="EMBL" id="OMJ71073.1"/>
    </source>
</evidence>
<evidence type="ECO:0000313" key="4">
    <source>
        <dbReference type="Proteomes" id="UP000187209"/>
    </source>
</evidence>
<keyword evidence="2" id="KW-0472">Membrane</keyword>
<evidence type="ECO:0000256" key="2">
    <source>
        <dbReference type="SAM" id="Phobius"/>
    </source>
</evidence>
<feature type="transmembrane region" description="Helical" evidence="2">
    <location>
        <begin position="64"/>
        <end position="86"/>
    </location>
</feature>
<accession>A0A1R2B2Q3</accession>
<protein>
    <submittedName>
        <fullName evidence="3">Uncharacterized protein</fullName>
    </submittedName>
</protein>
<feature type="transmembrane region" description="Helical" evidence="2">
    <location>
        <begin position="7"/>
        <end position="25"/>
    </location>
</feature>
<feature type="transmembrane region" description="Helical" evidence="2">
    <location>
        <begin position="98"/>
        <end position="119"/>
    </location>
</feature>
<reference evidence="3 4" key="1">
    <citation type="submission" date="2016-11" db="EMBL/GenBank/DDBJ databases">
        <title>The macronuclear genome of Stentor coeruleus: a giant cell with tiny introns.</title>
        <authorList>
            <person name="Slabodnick M."/>
            <person name="Ruby J.G."/>
            <person name="Reiff S.B."/>
            <person name="Swart E.C."/>
            <person name="Gosai S."/>
            <person name="Prabakaran S."/>
            <person name="Witkowska E."/>
            <person name="Larue G.E."/>
            <person name="Fisher S."/>
            <person name="Freeman R.M."/>
            <person name="Gunawardena J."/>
            <person name="Chu W."/>
            <person name="Stover N.A."/>
            <person name="Gregory B.D."/>
            <person name="Nowacki M."/>
            <person name="Derisi J."/>
            <person name="Roy S.W."/>
            <person name="Marshall W.F."/>
            <person name="Sood P."/>
        </authorList>
    </citation>
    <scope>NUCLEOTIDE SEQUENCE [LARGE SCALE GENOMIC DNA]</scope>
    <source>
        <strain evidence="3">WM001</strain>
    </source>
</reference>
<proteinExistence type="predicted"/>
<organism evidence="3 4">
    <name type="scientific">Stentor coeruleus</name>
    <dbReference type="NCBI Taxonomy" id="5963"/>
    <lineage>
        <taxon>Eukaryota</taxon>
        <taxon>Sar</taxon>
        <taxon>Alveolata</taxon>
        <taxon>Ciliophora</taxon>
        <taxon>Postciliodesmatophora</taxon>
        <taxon>Heterotrichea</taxon>
        <taxon>Heterotrichida</taxon>
        <taxon>Stentoridae</taxon>
        <taxon>Stentor</taxon>
    </lineage>
</organism>
<feature type="compositionally biased region" description="Basic and acidic residues" evidence="1">
    <location>
        <begin position="147"/>
        <end position="165"/>
    </location>
</feature>
<comment type="caution">
    <text evidence="3">The sequence shown here is derived from an EMBL/GenBank/DDBJ whole genome shotgun (WGS) entry which is preliminary data.</text>
</comment>
<keyword evidence="4" id="KW-1185">Reference proteome</keyword>
<evidence type="ECO:0000256" key="1">
    <source>
        <dbReference type="SAM" id="MobiDB-lite"/>
    </source>
</evidence>
<dbReference type="EMBL" id="MPUH01001025">
    <property type="protein sequence ID" value="OMJ71073.1"/>
    <property type="molecule type" value="Genomic_DNA"/>
</dbReference>